<organism evidence="1 2">
    <name type="scientific">Pandoravirus dulcis</name>
    <dbReference type="NCBI Taxonomy" id="1349409"/>
    <lineage>
        <taxon>Viruses</taxon>
        <taxon>Pandoravirus</taxon>
    </lineage>
</organism>
<sequence length="501" mass="54344">MDDHGDRAESDLGGRASEIDWAAWAMVAEETMQGRRPMTTRLCIAISAMAHGVGFHRLGPQRDSVMIERMLALCARFWRAAERVAGHYVPRELGPFCDVDAVPTPWVIASRAYRAWESPRPGCTLIAAGTLNHIASIKSIKRNTLDVKDAENDLIAAALAAVSDPLARRRHAVAVPAVAPDASAGATHGMATPTTTDDPRRYDIVLASPTAAAYTTCTLYIDGRPHHTVVDRVKKSSPSVFVRYDRNASDPTIRDAVATVNALYPTLPEHDEQHRLLEDIARSTRDIDVMYTGDICVEGLRWHCDAGAGLLSAIVDDIGHPRIPAPGWFPSPPFASVSLTSEAIHRLFRHRRLYRLARDALVYAPSGYACPQKHDYAVCTTRPKGDETLAERCARAYAGSLATARAAVPADVLPVLAQHAAWRLCLGVVAFGQGPGRGDCLTACLADDRDAQLTVMVGAMQIPRTRGFTDCPYLVASDIMTGLVESGERARHPPLADPTVK</sequence>
<dbReference type="GeneID" id="16512295"/>
<dbReference type="EMBL" id="KC977570">
    <property type="protein sequence ID" value="AGO82430.1"/>
    <property type="molecule type" value="Genomic_DNA"/>
</dbReference>
<proteinExistence type="predicted"/>
<reference evidence="1 2" key="1">
    <citation type="journal article" date="2013" name="Science">
        <title>Pandoraviruses: amoeba viruses with genomes up to 2.5 Mb reaching that of parasitic eukaryotes.</title>
        <authorList>
            <person name="Philippe N."/>
            <person name="Legendre M."/>
            <person name="Doutre G."/>
            <person name="Coute Y."/>
            <person name="Poirot O."/>
            <person name="Lescot M."/>
            <person name="Arslan D."/>
            <person name="Seltzer V."/>
            <person name="Bertaux L."/>
            <person name="Bruley C."/>
            <person name="Garin J."/>
            <person name="Claverie J.M."/>
            <person name="Abergel C."/>
        </authorList>
    </citation>
    <scope>NUCLEOTIDE SEQUENCE [LARGE SCALE GENOMIC DNA]</scope>
    <source>
        <strain evidence="1">Melbourne</strain>
    </source>
</reference>
<evidence type="ECO:0000313" key="2">
    <source>
        <dbReference type="Proteomes" id="UP000201566"/>
    </source>
</evidence>
<name>S4VSQ5_9VIRU</name>
<gene>
    <name evidence="1" type="ORF">pdul_cds_391</name>
</gene>
<accession>S4VSQ5</accession>
<protein>
    <submittedName>
        <fullName evidence="1">Uncharacterized protein</fullName>
    </submittedName>
</protein>
<dbReference type="RefSeq" id="YP_008319099.1">
    <property type="nucleotide sequence ID" value="NC_021858.1"/>
</dbReference>
<dbReference type="KEGG" id="vg:16512295"/>
<dbReference type="Proteomes" id="UP000201566">
    <property type="component" value="Segment"/>
</dbReference>
<evidence type="ECO:0000313" key="1">
    <source>
        <dbReference type="EMBL" id="AGO82430.1"/>
    </source>
</evidence>